<dbReference type="CDD" id="cd00475">
    <property type="entry name" value="Cis_IPPS"/>
    <property type="match status" value="1"/>
</dbReference>
<protein>
    <submittedName>
        <fullName evidence="3">Ditrans,polycis-undecaprenyl-diphosphate synthase ((2E,6E)-farnesyl-diphosphate specific)</fullName>
        <ecNumber evidence="3">2.5.1.31</ecNumber>
    </submittedName>
</protein>
<evidence type="ECO:0000313" key="3">
    <source>
        <dbReference type="EMBL" id="MPN55644.1"/>
    </source>
</evidence>
<proteinExistence type="predicted"/>
<dbReference type="EMBL" id="VSSQ01125134">
    <property type="protein sequence ID" value="MPN55644.1"/>
    <property type="molecule type" value="Genomic_DNA"/>
</dbReference>
<dbReference type="GO" id="GO:0016094">
    <property type="term" value="P:polyprenol biosynthetic process"/>
    <property type="evidence" value="ECO:0007669"/>
    <property type="project" value="TreeGrafter"/>
</dbReference>
<comment type="caution">
    <text evidence="3">The sequence shown here is derived from an EMBL/GenBank/DDBJ whole genome shotgun (WGS) entry which is preliminary data.</text>
</comment>
<keyword evidence="2 3" id="KW-0808">Transferase</keyword>
<reference evidence="3" key="1">
    <citation type="submission" date="2019-08" db="EMBL/GenBank/DDBJ databases">
        <authorList>
            <person name="Kucharzyk K."/>
            <person name="Murdoch R.W."/>
            <person name="Higgins S."/>
            <person name="Loffler F."/>
        </authorList>
    </citation>
    <scope>NUCLEOTIDE SEQUENCE</scope>
</reference>
<dbReference type="InterPro" id="IPR001441">
    <property type="entry name" value="UPP_synth-like"/>
</dbReference>
<evidence type="ECO:0000256" key="1">
    <source>
        <dbReference type="ARBA" id="ARBA00001946"/>
    </source>
</evidence>
<dbReference type="Pfam" id="PF01255">
    <property type="entry name" value="Prenyltransf"/>
    <property type="match status" value="1"/>
</dbReference>
<dbReference type="NCBIfam" id="TIGR00055">
    <property type="entry name" value="uppS"/>
    <property type="match status" value="1"/>
</dbReference>
<comment type="cofactor">
    <cofactor evidence="1">
        <name>Mg(2+)</name>
        <dbReference type="ChEBI" id="CHEBI:18420"/>
    </cofactor>
</comment>
<dbReference type="PROSITE" id="PS01066">
    <property type="entry name" value="UPP_SYNTHASE"/>
    <property type="match status" value="1"/>
</dbReference>
<dbReference type="GO" id="GO:0008834">
    <property type="term" value="F:ditrans,polycis-undecaprenyl-diphosphate synthase [(2E,6E)-farnesyl-diphosphate specific] activity"/>
    <property type="evidence" value="ECO:0007669"/>
    <property type="project" value="UniProtKB-EC"/>
</dbReference>
<dbReference type="PANTHER" id="PTHR10291">
    <property type="entry name" value="DEHYDRODOLICHYL DIPHOSPHATE SYNTHASE FAMILY MEMBER"/>
    <property type="match status" value="1"/>
</dbReference>
<dbReference type="EC" id="2.5.1.31" evidence="3"/>
<evidence type="ECO:0000256" key="2">
    <source>
        <dbReference type="ARBA" id="ARBA00022679"/>
    </source>
</evidence>
<gene>
    <name evidence="3" type="primary">uppS_69</name>
    <name evidence="3" type="ORF">SDC9_203328</name>
</gene>
<dbReference type="InterPro" id="IPR036424">
    <property type="entry name" value="UPP_synth-like_sf"/>
</dbReference>
<dbReference type="PANTHER" id="PTHR10291:SF0">
    <property type="entry name" value="DEHYDRODOLICHYL DIPHOSPHATE SYNTHASE 2"/>
    <property type="match status" value="1"/>
</dbReference>
<dbReference type="Gene3D" id="3.40.1180.10">
    <property type="entry name" value="Decaprenyl diphosphate synthase-like"/>
    <property type="match status" value="1"/>
</dbReference>
<dbReference type="SUPFAM" id="SSF64005">
    <property type="entry name" value="Undecaprenyl diphosphate synthase"/>
    <property type="match status" value="1"/>
</dbReference>
<dbReference type="AlphaFoldDB" id="A0A645J593"/>
<dbReference type="InterPro" id="IPR018520">
    <property type="entry name" value="UPP_synth-like_CS"/>
</dbReference>
<sequence length="160" mass="18102">MALLNEFIDKELNLLNQKGVCIRVLGDITPLAPGLRKKIDHALKTTEQNKELVLSLALNYGGRRELLQAAKALAYRALKGEDPEAWQEEDLAAELFTKGIPEPDLLIRTGGDLRISNFLLWQVAYTEFWCTDIFWPDFGEKELLEALAAFKGRQRRFGGV</sequence>
<name>A0A645J593_9ZZZZ</name>
<organism evidence="3">
    <name type="scientific">bioreactor metagenome</name>
    <dbReference type="NCBI Taxonomy" id="1076179"/>
    <lineage>
        <taxon>unclassified sequences</taxon>
        <taxon>metagenomes</taxon>
        <taxon>ecological metagenomes</taxon>
    </lineage>
</organism>
<accession>A0A645J593</accession>